<reference evidence="2" key="1">
    <citation type="journal article" date="2019" name="Int. J. Syst. Evol. Microbiol.">
        <title>The Global Catalogue of Microorganisms (GCM) 10K type strain sequencing project: providing services to taxonomists for standard genome sequencing and annotation.</title>
        <authorList>
            <consortium name="The Broad Institute Genomics Platform"/>
            <consortium name="The Broad Institute Genome Sequencing Center for Infectious Disease"/>
            <person name="Wu L."/>
            <person name="Ma J."/>
        </authorList>
    </citation>
    <scope>NUCLEOTIDE SEQUENCE [LARGE SCALE GENOMIC DNA]</scope>
    <source>
        <strain evidence="2">JCM 17458</strain>
    </source>
</reference>
<evidence type="ECO:0000313" key="1">
    <source>
        <dbReference type="EMBL" id="GAA4283662.1"/>
    </source>
</evidence>
<organism evidence="1 2">
    <name type="scientific">Brevibacterium daeguense</name>
    <dbReference type="NCBI Taxonomy" id="909936"/>
    <lineage>
        <taxon>Bacteria</taxon>
        <taxon>Bacillati</taxon>
        <taxon>Actinomycetota</taxon>
        <taxon>Actinomycetes</taxon>
        <taxon>Micrococcales</taxon>
        <taxon>Brevibacteriaceae</taxon>
        <taxon>Brevibacterium</taxon>
    </lineage>
</organism>
<protein>
    <submittedName>
        <fullName evidence="1">Uncharacterized protein</fullName>
    </submittedName>
</protein>
<name>A0ABP8EI95_9MICO</name>
<keyword evidence="2" id="KW-1185">Reference proteome</keyword>
<dbReference type="EMBL" id="BAABAZ010000004">
    <property type="protein sequence ID" value="GAA4283662.1"/>
    <property type="molecule type" value="Genomic_DNA"/>
</dbReference>
<accession>A0ABP8EI95</accession>
<comment type="caution">
    <text evidence="1">The sequence shown here is derived from an EMBL/GenBank/DDBJ whole genome shotgun (WGS) entry which is preliminary data.</text>
</comment>
<sequence length="115" mass="12602">MTYEELRAQVQDNHGVLTVEAWVLRDAQGAGRLTRGVNEAICETLAAHGMGAIPHTPDLMPTNQDDLVRVYTKESAVGKVLEIANIPGEDNDRLIIESVDDHASDIVQKIRMLVA</sequence>
<dbReference type="RefSeq" id="WP_236863741.1">
    <property type="nucleotide sequence ID" value="NZ_BAABAZ010000004.1"/>
</dbReference>
<dbReference type="Proteomes" id="UP001501586">
    <property type="component" value="Unassembled WGS sequence"/>
</dbReference>
<proteinExistence type="predicted"/>
<gene>
    <name evidence="1" type="ORF">GCM10022261_11930</name>
</gene>
<evidence type="ECO:0000313" key="2">
    <source>
        <dbReference type="Proteomes" id="UP001501586"/>
    </source>
</evidence>